<organism evidence="3 4">
    <name type="scientific">Flaviflexus ciconiae</name>
    <dbReference type="NCBI Taxonomy" id="2496867"/>
    <lineage>
        <taxon>Bacteria</taxon>
        <taxon>Bacillati</taxon>
        <taxon>Actinomycetota</taxon>
        <taxon>Actinomycetes</taxon>
        <taxon>Actinomycetales</taxon>
        <taxon>Actinomycetaceae</taxon>
        <taxon>Flaviflexus</taxon>
    </lineage>
</organism>
<feature type="region of interest" description="Disordered" evidence="1">
    <location>
        <begin position="95"/>
        <end position="117"/>
    </location>
</feature>
<evidence type="ECO:0000256" key="1">
    <source>
        <dbReference type="SAM" id="MobiDB-lite"/>
    </source>
</evidence>
<evidence type="ECO:0000313" key="3">
    <source>
        <dbReference type="EMBL" id="AZQ77636.1"/>
    </source>
</evidence>
<reference evidence="3 4" key="1">
    <citation type="submission" date="2018-12" db="EMBL/GenBank/DDBJ databases">
        <title>Complete genome sequence of Flaviflexus sp. H23T48.</title>
        <authorList>
            <person name="Bae J.-W."/>
            <person name="Lee J.-Y."/>
        </authorList>
    </citation>
    <scope>NUCLEOTIDE SEQUENCE [LARGE SCALE GENOMIC DNA]</scope>
    <source>
        <strain evidence="3 4">H23T48</strain>
    </source>
</reference>
<name>A0A3S9PZC2_9ACTO</name>
<feature type="region of interest" description="Disordered" evidence="1">
    <location>
        <begin position="132"/>
        <end position="154"/>
    </location>
</feature>
<dbReference type="EMBL" id="CP034593">
    <property type="protein sequence ID" value="AZQ77636.1"/>
    <property type="molecule type" value="Genomic_DNA"/>
</dbReference>
<dbReference type="InterPro" id="IPR010982">
    <property type="entry name" value="Lambda_DNA-bd_dom_sf"/>
</dbReference>
<feature type="domain" description="HTH cro/C1-type" evidence="2">
    <location>
        <begin position="31"/>
        <end position="85"/>
    </location>
</feature>
<dbReference type="InterPro" id="IPR001387">
    <property type="entry name" value="Cro/C1-type_HTH"/>
</dbReference>
<protein>
    <submittedName>
        <fullName evidence="3">XRE family transcriptional regulator</fullName>
    </submittedName>
</protein>
<gene>
    <name evidence="3" type="ORF">EJ997_10105</name>
</gene>
<dbReference type="CDD" id="cd00093">
    <property type="entry name" value="HTH_XRE"/>
    <property type="match status" value="1"/>
</dbReference>
<dbReference type="RefSeq" id="WP_126704439.1">
    <property type="nucleotide sequence ID" value="NZ_CP034593.1"/>
</dbReference>
<accession>A0A3S9PZC2</accession>
<dbReference type="AlphaFoldDB" id="A0A3S9PZC2"/>
<dbReference type="SMART" id="SM00530">
    <property type="entry name" value="HTH_XRE"/>
    <property type="match status" value="1"/>
</dbReference>
<sequence>MTIRLTEEQVFEWAVDQALRDEEVLEALVDIRRSREPLGLTQKVVARIMGTDQANISRLETGRADVRRRTLREYAVAIGAEIHYNVQLADGHPCMQGSDTSEYDTNSQFEHNADSLERASDVRRLESLIKETESWQPWTSGTPQKHAGPLGGSR</sequence>
<keyword evidence="4" id="KW-1185">Reference proteome</keyword>
<dbReference type="KEGG" id="flh:EJ997_10105"/>
<dbReference type="OrthoDB" id="3254152at2"/>
<dbReference type="GO" id="GO:0003677">
    <property type="term" value="F:DNA binding"/>
    <property type="evidence" value="ECO:0007669"/>
    <property type="project" value="InterPro"/>
</dbReference>
<dbReference type="Proteomes" id="UP000280344">
    <property type="component" value="Chromosome"/>
</dbReference>
<feature type="compositionally biased region" description="Polar residues" evidence="1">
    <location>
        <begin position="134"/>
        <end position="143"/>
    </location>
</feature>
<proteinExistence type="predicted"/>
<dbReference type="Gene3D" id="1.10.260.40">
    <property type="entry name" value="lambda repressor-like DNA-binding domains"/>
    <property type="match status" value="1"/>
</dbReference>
<dbReference type="Pfam" id="PF01381">
    <property type="entry name" value="HTH_3"/>
    <property type="match status" value="1"/>
</dbReference>
<dbReference type="SUPFAM" id="SSF47413">
    <property type="entry name" value="lambda repressor-like DNA-binding domains"/>
    <property type="match status" value="1"/>
</dbReference>
<dbReference type="PROSITE" id="PS50943">
    <property type="entry name" value="HTH_CROC1"/>
    <property type="match status" value="1"/>
</dbReference>
<feature type="compositionally biased region" description="Polar residues" evidence="1">
    <location>
        <begin position="97"/>
        <end position="110"/>
    </location>
</feature>
<evidence type="ECO:0000313" key="4">
    <source>
        <dbReference type="Proteomes" id="UP000280344"/>
    </source>
</evidence>
<evidence type="ECO:0000259" key="2">
    <source>
        <dbReference type="PROSITE" id="PS50943"/>
    </source>
</evidence>